<dbReference type="Pfam" id="PF13358">
    <property type="entry name" value="DDE_3"/>
    <property type="match status" value="1"/>
</dbReference>
<dbReference type="PANTHER" id="PTHR46564">
    <property type="entry name" value="TRANSPOSASE"/>
    <property type="match status" value="1"/>
</dbReference>
<evidence type="ECO:0000313" key="2">
    <source>
        <dbReference type="EMBL" id="KAG2190486.1"/>
    </source>
</evidence>
<comment type="caution">
    <text evidence="2">The sequence shown here is derived from an EMBL/GenBank/DDBJ whole genome shotgun (WGS) entry which is preliminary data.</text>
</comment>
<protein>
    <recommendedName>
        <fullName evidence="1">Tc1-like transposase DDE domain-containing protein</fullName>
    </recommendedName>
</protein>
<dbReference type="NCBIfam" id="NF033545">
    <property type="entry name" value="transpos_IS630"/>
    <property type="match status" value="1"/>
</dbReference>
<organism evidence="2 3">
    <name type="scientific">Mucor saturninus</name>
    <dbReference type="NCBI Taxonomy" id="64648"/>
    <lineage>
        <taxon>Eukaryota</taxon>
        <taxon>Fungi</taxon>
        <taxon>Fungi incertae sedis</taxon>
        <taxon>Mucoromycota</taxon>
        <taxon>Mucoromycotina</taxon>
        <taxon>Mucoromycetes</taxon>
        <taxon>Mucorales</taxon>
        <taxon>Mucorineae</taxon>
        <taxon>Mucoraceae</taxon>
        <taxon>Mucor</taxon>
    </lineage>
</organism>
<dbReference type="GO" id="GO:0003676">
    <property type="term" value="F:nucleic acid binding"/>
    <property type="evidence" value="ECO:0007669"/>
    <property type="project" value="InterPro"/>
</dbReference>
<accession>A0A8H7QFH0</accession>
<dbReference type="EMBL" id="JAEPRD010000647">
    <property type="protein sequence ID" value="KAG2190486.1"/>
    <property type="molecule type" value="Genomic_DNA"/>
</dbReference>
<keyword evidence="3" id="KW-1185">Reference proteome</keyword>
<sequence>MERPHSISGIDYALKNRIQYTLEKLHKYPIRRNDPDIKDARFEFCNKLMVEGISYNHNCIFVDESGFNLWIKRGKARSKKGSPAFQIVSSQRKRNISLIAAMSIHGVEWCATNNTAHGTNGEVFSEYMKQLCQYLDRNDAPDQTIIMDNCAIHKSPIVKDLLGQFPRHKVVYLPAWSPFLNPIEELFSKLKYHVKREYLDDTRTLLEKMEEGLRNISASDCQGWVSHSMSYFPRCLAKEDML</sequence>
<feature type="domain" description="Tc1-like transposase DDE" evidence="1">
    <location>
        <begin position="60"/>
        <end position="205"/>
    </location>
</feature>
<dbReference type="AlphaFoldDB" id="A0A8H7QFH0"/>
<gene>
    <name evidence="2" type="ORF">INT47_010035</name>
</gene>
<dbReference type="PANTHER" id="PTHR46564:SF1">
    <property type="entry name" value="TRANSPOSASE"/>
    <property type="match status" value="1"/>
</dbReference>
<dbReference type="Proteomes" id="UP000603453">
    <property type="component" value="Unassembled WGS sequence"/>
</dbReference>
<dbReference type="Gene3D" id="3.30.420.10">
    <property type="entry name" value="Ribonuclease H-like superfamily/Ribonuclease H"/>
    <property type="match status" value="1"/>
</dbReference>
<reference evidence="2" key="1">
    <citation type="submission" date="2020-12" db="EMBL/GenBank/DDBJ databases">
        <title>Metabolic potential, ecology and presence of endohyphal bacteria is reflected in genomic diversity of Mucoromycotina.</title>
        <authorList>
            <person name="Muszewska A."/>
            <person name="Okrasinska A."/>
            <person name="Steczkiewicz K."/>
            <person name="Drgas O."/>
            <person name="Orlowska M."/>
            <person name="Perlinska-Lenart U."/>
            <person name="Aleksandrzak-Piekarczyk T."/>
            <person name="Szatraj K."/>
            <person name="Zielenkiewicz U."/>
            <person name="Pilsyk S."/>
            <person name="Malc E."/>
            <person name="Mieczkowski P."/>
            <person name="Kruszewska J.S."/>
            <person name="Biernat P."/>
            <person name="Pawlowska J."/>
        </authorList>
    </citation>
    <scope>NUCLEOTIDE SEQUENCE</scope>
    <source>
        <strain evidence="2">WA0000017839</strain>
    </source>
</reference>
<dbReference type="InterPro" id="IPR036397">
    <property type="entry name" value="RNaseH_sf"/>
</dbReference>
<evidence type="ECO:0000313" key="3">
    <source>
        <dbReference type="Proteomes" id="UP000603453"/>
    </source>
</evidence>
<dbReference type="OrthoDB" id="2428500at2759"/>
<name>A0A8H7QFH0_9FUNG</name>
<dbReference type="InterPro" id="IPR038717">
    <property type="entry name" value="Tc1-like_DDE_dom"/>
</dbReference>
<evidence type="ECO:0000259" key="1">
    <source>
        <dbReference type="Pfam" id="PF13358"/>
    </source>
</evidence>
<proteinExistence type="predicted"/>
<dbReference type="InterPro" id="IPR047655">
    <property type="entry name" value="Transpos_IS630-like"/>
</dbReference>